<proteinExistence type="predicted"/>
<gene>
    <name evidence="2" type="ORF">BS50DRAFT_215097</name>
</gene>
<reference evidence="2 3" key="1">
    <citation type="journal article" date="2018" name="Front. Microbiol.">
        <title>Genome-Wide Analysis of Corynespora cassiicola Leaf Fall Disease Putative Effectors.</title>
        <authorList>
            <person name="Lopez D."/>
            <person name="Ribeiro S."/>
            <person name="Label P."/>
            <person name="Fumanal B."/>
            <person name="Venisse J.S."/>
            <person name="Kohler A."/>
            <person name="de Oliveira R.R."/>
            <person name="Labutti K."/>
            <person name="Lipzen A."/>
            <person name="Lail K."/>
            <person name="Bauer D."/>
            <person name="Ohm R.A."/>
            <person name="Barry K.W."/>
            <person name="Spatafora J."/>
            <person name="Grigoriev I.V."/>
            <person name="Martin F.M."/>
            <person name="Pujade-Renaud V."/>
        </authorList>
    </citation>
    <scope>NUCLEOTIDE SEQUENCE [LARGE SCALE GENOMIC DNA]</scope>
    <source>
        <strain evidence="2 3">Philippines</strain>
    </source>
</reference>
<name>A0A2T2N4I7_CORCC</name>
<feature type="region of interest" description="Disordered" evidence="1">
    <location>
        <begin position="129"/>
        <end position="156"/>
    </location>
</feature>
<evidence type="ECO:0000313" key="3">
    <source>
        <dbReference type="Proteomes" id="UP000240883"/>
    </source>
</evidence>
<accession>A0A2T2N4I7</accession>
<dbReference type="AlphaFoldDB" id="A0A2T2N4I7"/>
<keyword evidence="3" id="KW-1185">Reference proteome</keyword>
<evidence type="ECO:0000313" key="2">
    <source>
        <dbReference type="EMBL" id="PSN60310.1"/>
    </source>
</evidence>
<organism evidence="2 3">
    <name type="scientific">Corynespora cassiicola Philippines</name>
    <dbReference type="NCBI Taxonomy" id="1448308"/>
    <lineage>
        <taxon>Eukaryota</taxon>
        <taxon>Fungi</taxon>
        <taxon>Dikarya</taxon>
        <taxon>Ascomycota</taxon>
        <taxon>Pezizomycotina</taxon>
        <taxon>Dothideomycetes</taxon>
        <taxon>Pleosporomycetidae</taxon>
        <taxon>Pleosporales</taxon>
        <taxon>Corynesporascaceae</taxon>
        <taxon>Corynespora</taxon>
    </lineage>
</organism>
<evidence type="ECO:0000256" key="1">
    <source>
        <dbReference type="SAM" id="MobiDB-lite"/>
    </source>
</evidence>
<protein>
    <submittedName>
        <fullName evidence="2">Uncharacterized protein</fullName>
    </submittedName>
</protein>
<sequence>MSSIIIVYSERASKQVGEKVDKQETGNDVHVRHDPAKYSIRLSNQIQKISLPPSYSYSLNKLQSFAHTVCSKREKKKRRKTHACPAVRQQLAASHAFLLATARPNGRRPFPEPPEIQQHMYAAAAVIVSRQWPGPEPSPGKAGQGKVRRDRPAQQE</sequence>
<dbReference type="Proteomes" id="UP000240883">
    <property type="component" value="Unassembled WGS sequence"/>
</dbReference>
<dbReference type="EMBL" id="KZ678150">
    <property type="protein sequence ID" value="PSN60310.1"/>
    <property type="molecule type" value="Genomic_DNA"/>
</dbReference>